<name>A0ABV7HJL6_9GAMM</name>
<dbReference type="RefSeq" id="WP_386722800.1">
    <property type="nucleotide sequence ID" value="NZ_JBHRSZ010000007.1"/>
</dbReference>
<sequence>MSREERKRQTRKSLLDSALGLIEQGQHFSNISLREVAKNAGVVPTSFYRHFQDMEELGLNLIDEFSVLLRRTRSELLSSDESLSIERLLTVFVEIIQTNTAIFTFIPQCRTSEHLEIRTAIRREAQGLSDELASELRVRYPNLNRHELGQLSQVIVHLLLDAIVDVLDQLGRGKATDTVADEYVQKVALLAGLLK</sequence>
<reference evidence="5" key="1">
    <citation type="journal article" date="2019" name="Int. J. Syst. Evol. Microbiol.">
        <title>The Global Catalogue of Microorganisms (GCM) 10K type strain sequencing project: providing services to taxonomists for standard genome sequencing and annotation.</title>
        <authorList>
            <consortium name="The Broad Institute Genomics Platform"/>
            <consortium name="The Broad Institute Genome Sequencing Center for Infectious Disease"/>
            <person name="Wu L."/>
            <person name="Ma J."/>
        </authorList>
    </citation>
    <scope>NUCLEOTIDE SEQUENCE [LARGE SCALE GENOMIC DNA]</scope>
    <source>
        <strain evidence="5">KCTC 52438</strain>
    </source>
</reference>
<evidence type="ECO:0000313" key="5">
    <source>
        <dbReference type="Proteomes" id="UP001595476"/>
    </source>
</evidence>
<proteinExistence type="predicted"/>
<dbReference type="PANTHER" id="PTHR47752:SF1">
    <property type="entry name" value="HTH-TYPE TRANSCRIPTIONAL REPRESSOR FABR"/>
    <property type="match status" value="1"/>
</dbReference>
<dbReference type="Gene3D" id="1.10.10.60">
    <property type="entry name" value="Homeodomain-like"/>
    <property type="match status" value="1"/>
</dbReference>
<dbReference type="PANTHER" id="PTHR47752">
    <property type="entry name" value="HTH-TYPE TRANSCRIPTIONAL REPRESSOR FABR"/>
    <property type="match status" value="1"/>
</dbReference>
<protein>
    <submittedName>
        <fullName evidence="4">TetR family transcriptional regulator</fullName>
    </submittedName>
</protein>
<dbReference type="SUPFAM" id="SSF46689">
    <property type="entry name" value="Homeodomain-like"/>
    <property type="match status" value="1"/>
</dbReference>
<feature type="DNA-binding region" description="H-T-H motif" evidence="2">
    <location>
        <begin position="32"/>
        <end position="51"/>
    </location>
</feature>
<keyword evidence="1 2" id="KW-0238">DNA-binding</keyword>
<evidence type="ECO:0000256" key="1">
    <source>
        <dbReference type="ARBA" id="ARBA00023125"/>
    </source>
</evidence>
<dbReference type="PROSITE" id="PS50977">
    <property type="entry name" value="HTH_TETR_2"/>
    <property type="match status" value="1"/>
</dbReference>
<dbReference type="Pfam" id="PF00440">
    <property type="entry name" value="TetR_N"/>
    <property type="match status" value="1"/>
</dbReference>
<comment type="caution">
    <text evidence="4">The sequence shown here is derived from an EMBL/GenBank/DDBJ whole genome shotgun (WGS) entry which is preliminary data.</text>
</comment>
<dbReference type="Gene3D" id="1.10.357.10">
    <property type="entry name" value="Tetracycline Repressor, domain 2"/>
    <property type="match status" value="1"/>
</dbReference>
<gene>
    <name evidence="4" type="ORF">ACFOEK_17700</name>
</gene>
<evidence type="ECO:0000256" key="2">
    <source>
        <dbReference type="PROSITE-ProRule" id="PRU00335"/>
    </source>
</evidence>
<keyword evidence="5" id="KW-1185">Reference proteome</keyword>
<dbReference type="InterPro" id="IPR009057">
    <property type="entry name" value="Homeodomain-like_sf"/>
</dbReference>
<organism evidence="4 5">
    <name type="scientific">Litoribrevibacter euphylliae</name>
    <dbReference type="NCBI Taxonomy" id="1834034"/>
    <lineage>
        <taxon>Bacteria</taxon>
        <taxon>Pseudomonadati</taxon>
        <taxon>Pseudomonadota</taxon>
        <taxon>Gammaproteobacteria</taxon>
        <taxon>Oceanospirillales</taxon>
        <taxon>Oceanospirillaceae</taxon>
        <taxon>Litoribrevibacter</taxon>
    </lineage>
</organism>
<dbReference type="EMBL" id="JBHRSZ010000007">
    <property type="protein sequence ID" value="MFC3152878.1"/>
    <property type="molecule type" value="Genomic_DNA"/>
</dbReference>
<evidence type="ECO:0000313" key="4">
    <source>
        <dbReference type="EMBL" id="MFC3152878.1"/>
    </source>
</evidence>
<dbReference type="InterPro" id="IPR050692">
    <property type="entry name" value="HTH_transcr_repressor_FabR"/>
</dbReference>
<dbReference type="Proteomes" id="UP001595476">
    <property type="component" value="Unassembled WGS sequence"/>
</dbReference>
<evidence type="ECO:0000259" key="3">
    <source>
        <dbReference type="PROSITE" id="PS50977"/>
    </source>
</evidence>
<feature type="domain" description="HTH tetR-type" evidence="3">
    <location>
        <begin position="8"/>
        <end position="69"/>
    </location>
</feature>
<dbReference type="InterPro" id="IPR001647">
    <property type="entry name" value="HTH_TetR"/>
</dbReference>
<accession>A0ABV7HJL6</accession>